<dbReference type="PATRIC" id="fig|153151.4.peg.3945"/>
<organism evidence="1 2">
    <name type="scientific">Parageobacillus toebii</name>
    <dbReference type="NCBI Taxonomy" id="153151"/>
    <lineage>
        <taxon>Bacteria</taxon>
        <taxon>Bacillati</taxon>
        <taxon>Bacillota</taxon>
        <taxon>Bacilli</taxon>
        <taxon>Bacillales</taxon>
        <taxon>Anoxybacillaceae</taxon>
        <taxon>Parageobacillus</taxon>
    </lineage>
</organism>
<protein>
    <submittedName>
        <fullName evidence="1">Uncharacterized protein</fullName>
    </submittedName>
</protein>
<gene>
    <name evidence="1" type="ORF">B4110_1696</name>
</gene>
<sequence length="65" mass="7453">MERIRLAEDLTFSRIIHGSWRLAEWNYSKEQILDLIEFCLEQGITTFDHADGARAYAAASPRAVV</sequence>
<dbReference type="Gene3D" id="3.20.20.100">
    <property type="entry name" value="NADP-dependent oxidoreductase domain"/>
    <property type="match status" value="1"/>
</dbReference>
<comment type="caution">
    <text evidence="1">The sequence shown here is derived from an EMBL/GenBank/DDBJ whole genome shotgun (WGS) entry which is preliminary data.</text>
</comment>
<dbReference type="EMBL" id="LQYW01000076">
    <property type="protein sequence ID" value="KYD28587.1"/>
    <property type="molecule type" value="Genomic_DNA"/>
</dbReference>
<dbReference type="InterPro" id="IPR036812">
    <property type="entry name" value="NAD(P)_OxRdtase_dom_sf"/>
</dbReference>
<dbReference type="SUPFAM" id="SSF51430">
    <property type="entry name" value="NAD(P)-linked oxidoreductase"/>
    <property type="match status" value="1"/>
</dbReference>
<accession>A0A150MVT0</accession>
<dbReference type="AlphaFoldDB" id="A0A150MVT0"/>
<evidence type="ECO:0000313" key="2">
    <source>
        <dbReference type="Proteomes" id="UP000075324"/>
    </source>
</evidence>
<evidence type="ECO:0000313" key="1">
    <source>
        <dbReference type="EMBL" id="KYD28587.1"/>
    </source>
</evidence>
<proteinExistence type="predicted"/>
<name>A0A150MVT0_9BACL</name>
<reference evidence="1 2" key="1">
    <citation type="submission" date="2016-01" db="EMBL/GenBank/DDBJ databases">
        <title>Draft Genome Sequences of Seven Thermophilic Sporeformers Isolated from Foods.</title>
        <authorList>
            <person name="Berendsen E.M."/>
            <person name="Wells-Bennik M.H."/>
            <person name="Krawcyk A.O."/>
            <person name="De Jong A."/>
            <person name="Holsappel S."/>
            <person name="Eijlander R.T."/>
            <person name="Kuipers O.P."/>
        </authorList>
    </citation>
    <scope>NUCLEOTIDE SEQUENCE [LARGE SCALE GENOMIC DNA]</scope>
    <source>
        <strain evidence="1 2">B4110</strain>
    </source>
</reference>
<dbReference type="Proteomes" id="UP000075324">
    <property type="component" value="Unassembled WGS sequence"/>
</dbReference>